<reference evidence="2" key="1">
    <citation type="submission" date="2021-02" db="EMBL/GenBank/DDBJ databases">
        <title>Genomic Encyclopedia of Type Strains, Phase IV (KMG-V): Genome sequencing to study the core and pangenomes of soil and plant-associated prokaryotes.</title>
        <authorList>
            <person name="Whitman W."/>
        </authorList>
    </citation>
    <scope>NUCLEOTIDE SEQUENCE</scope>
    <source>
        <strain evidence="2">USDA 406</strain>
    </source>
</reference>
<organism evidence="2 4">
    <name type="scientific">Bradyrhizobium elkanii</name>
    <dbReference type="NCBI Taxonomy" id="29448"/>
    <lineage>
        <taxon>Bacteria</taxon>
        <taxon>Pseudomonadati</taxon>
        <taxon>Pseudomonadota</taxon>
        <taxon>Alphaproteobacteria</taxon>
        <taxon>Hyphomicrobiales</taxon>
        <taxon>Nitrobacteraceae</taxon>
        <taxon>Bradyrhizobium</taxon>
    </lineage>
</organism>
<dbReference type="EMBL" id="JBGBZA010000002">
    <property type="protein sequence ID" value="MEY9314845.1"/>
    <property type="molecule type" value="Genomic_DNA"/>
</dbReference>
<dbReference type="SUPFAM" id="SSF52402">
    <property type="entry name" value="Adenine nucleotide alpha hydrolases-like"/>
    <property type="match status" value="2"/>
</dbReference>
<evidence type="ECO:0000313" key="2">
    <source>
        <dbReference type="EMBL" id="MBP1299599.1"/>
    </source>
</evidence>
<gene>
    <name evidence="3" type="ORF">ABIF29_001644</name>
    <name evidence="2" type="ORF">JOH49_009352</name>
</gene>
<name>A0A4Q4K6T8_BRAEL</name>
<accession>A0A4Q4K6T8</accession>
<dbReference type="InterPro" id="IPR006015">
    <property type="entry name" value="Universal_stress_UspA"/>
</dbReference>
<sequence length="277" mass="29638">MFGNILVHLPTELPVRAAVNGSISFALSTGAHLDVVAIGYERTIIPLAALSGVAVTSVFEIEQARALERAEAALRVFDLRARSSGISYASRALSAVPAEARRSICASARVHDMTIVTQPQSGYESYDNVIPKDVLLQAGKPVLYLPSVIHGSFSARRIGICWDGSRLAARALHDAMPLLREADALTIIAMTDAHKVPAESSADHLGRYLERSGLPAKIVSLPAPQSVHRALLSLVADESLDLLVMGGYVRSRLQERLLGGISGNLLRANVIPVLMSH</sequence>
<dbReference type="PANTHER" id="PTHR46268:SF15">
    <property type="entry name" value="UNIVERSAL STRESS PROTEIN HP_0031"/>
    <property type="match status" value="1"/>
</dbReference>
<reference evidence="3 5" key="2">
    <citation type="submission" date="2024-07" db="EMBL/GenBank/DDBJ databases">
        <title>Genomic Encyclopedia of Type Strains, Phase V (KMG-V): Genome sequencing to study the core and pangenomes of soil and plant-associated prokaryotes.</title>
        <authorList>
            <person name="Whitman W."/>
        </authorList>
    </citation>
    <scope>NUCLEOTIDE SEQUENCE [LARGE SCALE GENOMIC DNA]</scope>
    <source>
        <strain evidence="3 5">USDA 415</strain>
    </source>
</reference>
<evidence type="ECO:0000313" key="4">
    <source>
        <dbReference type="Proteomes" id="UP000673383"/>
    </source>
</evidence>
<evidence type="ECO:0000313" key="5">
    <source>
        <dbReference type="Proteomes" id="UP001565471"/>
    </source>
</evidence>
<evidence type="ECO:0000256" key="1">
    <source>
        <dbReference type="ARBA" id="ARBA00008791"/>
    </source>
</evidence>
<keyword evidence="5" id="KW-1185">Reference proteome</keyword>
<comment type="caution">
    <text evidence="2">The sequence shown here is derived from an EMBL/GenBank/DDBJ whole genome shotgun (WGS) entry which is preliminary data.</text>
</comment>
<dbReference type="PANTHER" id="PTHR46268">
    <property type="entry name" value="STRESS RESPONSE PROTEIN NHAX"/>
    <property type="match status" value="1"/>
</dbReference>
<protein>
    <submittedName>
        <fullName evidence="2">Nucleotide-binding universal stress UspA family protein</fullName>
    </submittedName>
</protein>
<dbReference type="GeneID" id="92956728"/>
<dbReference type="RefSeq" id="WP_016841970.1">
    <property type="nucleotide sequence ID" value="NZ_BJNL01000074.1"/>
</dbReference>
<proteinExistence type="inferred from homology"/>
<dbReference type="EMBL" id="JAFICZ010000001">
    <property type="protein sequence ID" value="MBP1299599.1"/>
    <property type="molecule type" value="Genomic_DNA"/>
</dbReference>
<dbReference type="Gene3D" id="3.40.50.12370">
    <property type="match status" value="1"/>
</dbReference>
<dbReference type="Proteomes" id="UP000673383">
    <property type="component" value="Unassembled WGS sequence"/>
</dbReference>
<dbReference type="CDD" id="cd00293">
    <property type="entry name" value="USP-like"/>
    <property type="match status" value="1"/>
</dbReference>
<dbReference type="AlphaFoldDB" id="A0A4Q4K6T8"/>
<evidence type="ECO:0000313" key="3">
    <source>
        <dbReference type="EMBL" id="MEY9314845.1"/>
    </source>
</evidence>
<dbReference type="PRINTS" id="PR01438">
    <property type="entry name" value="UNVRSLSTRESS"/>
</dbReference>
<comment type="similarity">
    <text evidence="1">Belongs to the universal stress protein A family.</text>
</comment>
<dbReference type="Proteomes" id="UP001565471">
    <property type="component" value="Unassembled WGS sequence"/>
</dbReference>